<reference evidence="2 3" key="1">
    <citation type="submission" date="2021-11" db="EMBL/GenBank/DDBJ databases">
        <title>Black yeast isolated from Biological Soil Crust.</title>
        <authorList>
            <person name="Kurbessoian T."/>
        </authorList>
    </citation>
    <scope>NUCLEOTIDE SEQUENCE [LARGE SCALE GENOMIC DNA]</scope>
    <source>
        <strain evidence="2 3">CCFEE 5522</strain>
    </source>
</reference>
<dbReference type="EMBL" id="JAVFHQ010000092">
    <property type="protein sequence ID" value="KAK4539503.1"/>
    <property type="molecule type" value="Genomic_DNA"/>
</dbReference>
<dbReference type="Proteomes" id="UP001324427">
    <property type="component" value="Unassembled WGS sequence"/>
</dbReference>
<sequence>MTLLDSEMTDDEDDRPEDKPVPDDMTEVMLLDDDKLTSVDEVVVSAVVLAETVTPRLDELNDTDPVCDIMVVGIVVFVPATVDDGGVPVVRMIEVESVTNVTVKDVLFVVAPWPDEVAGLEAPVVRITEDELAIELELKEEPCVVVFA</sequence>
<name>A0AAV9J3M3_9PEZI</name>
<evidence type="ECO:0000313" key="2">
    <source>
        <dbReference type="EMBL" id="KAK4539503.1"/>
    </source>
</evidence>
<protein>
    <submittedName>
        <fullName evidence="2">Uncharacterized protein</fullName>
    </submittedName>
</protein>
<gene>
    <name evidence="2" type="ORF">LTR36_010901</name>
</gene>
<accession>A0AAV9J3M3</accession>
<dbReference type="AlphaFoldDB" id="A0AAV9J3M3"/>
<feature type="region of interest" description="Disordered" evidence="1">
    <location>
        <begin position="1"/>
        <end position="24"/>
    </location>
</feature>
<organism evidence="2 3">
    <name type="scientific">Oleoguttula mirabilis</name>
    <dbReference type="NCBI Taxonomy" id="1507867"/>
    <lineage>
        <taxon>Eukaryota</taxon>
        <taxon>Fungi</taxon>
        <taxon>Dikarya</taxon>
        <taxon>Ascomycota</taxon>
        <taxon>Pezizomycotina</taxon>
        <taxon>Dothideomycetes</taxon>
        <taxon>Dothideomycetidae</taxon>
        <taxon>Mycosphaerellales</taxon>
        <taxon>Teratosphaeriaceae</taxon>
        <taxon>Oleoguttula</taxon>
    </lineage>
</organism>
<comment type="caution">
    <text evidence="2">The sequence shown here is derived from an EMBL/GenBank/DDBJ whole genome shotgun (WGS) entry which is preliminary data.</text>
</comment>
<keyword evidence="3" id="KW-1185">Reference proteome</keyword>
<proteinExistence type="predicted"/>
<evidence type="ECO:0000313" key="3">
    <source>
        <dbReference type="Proteomes" id="UP001324427"/>
    </source>
</evidence>
<evidence type="ECO:0000256" key="1">
    <source>
        <dbReference type="SAM" id="MobiDB-lite"/>
    </source>
</evidence>